<dbReference type="KEGG" id="cvn:111135451"/>
<dbReference type="GeneID" id="111135451"/>
<feature type="region of interest" description="Disordered" evidence="3">
    <location>
        <begin position="157"/>
        <end position="181"/>
    </location>
</feature>
<feature type="region of interest" description="Disordered" evidence="3">
    <location>
        <begin position="738"/>
        <end position="783"/>
    </location>
</feature>
<feature type="compositionally biased region" description="Basic and acidic residues" evidence="3">
    <location>
        <begin position="644"/>
        <end position="671"/>
    </location>
</feature>
<dbReference type="InterPro" id="IPR029681">
    <property type="entry name" value="CCDC157"/>
</dbReference>
<keyword evidence="5" id="KW-1185">Reference proteome</keyword>
<evidence type="ECO:0000313" key="7">
    <source>
        <dbReference type="RefSeq" id="XP_022341249.1"/>
    </source>
</evidence>
<evidence type="ECO:0000313" key="5">
    <source>
        <dbReference type="Proteomes" id="UP000694844"/>
    </source>
</evidence>
<protein>
    <submittedName>
        <fullName evidence="6 7">Coiled-coil domain-containing protein 157-like isoform X1</fullName>
    </submittedName>
</protein>
<evidence type="ECO:0000256" key="1">
    <source>
        <dbReference type="PROSITE-ProRule" id="PRU00042"/>
    </source>
</evidence>
<organism evidence="5 6">
    <name type="scientific">Crassostrea virginica</name>
    <name type="common">Eastern oyster</name>
    <dbReference type="NCBI Taxonomy" id="6565"/>
    <lineage>
        <taxon>Eukaryota</taxon>
        <taxon>Metazoa</taxon>
        <taxon>Spiralia</taxon>
        <taxon>Lophotrochozoa</taxon>
        <taxon>Mollusca</taxon>
        <taxon>Bivalvia</taxon>
        <taxon>Autobranchia</taxon>
        <taxon>Pteriomorphia</taxon>
        <taxon>Ostreida</taxon>
        <taxon>Ostreoidea</taxon>
        <taxon>Ostreidae</taxon>
        <taxon>Crassostrea</taxon>
    </lineage>
</organism>
<feature type="compositionally biased region" description="Basic and acidic residues" evidence="3">
    <location>
        <begin position="430"/>
        <end position="444"/>
    </location>
</feature>
<keyword evidence="1" id="KW-0479">Metal-binding</keyword>
<feature type="domain" description="C2H2-type" evidence="4">
    <location>
        <begin position="788"/>
        <end position="812"/>
    </location>
</feature>
<dbReference type="Gene3D" id="1.10.287.1490">
    <property type="match status" value="1"/>
</dbReference>
<evidence type="ECO:0000256" key="2">
    <source>
        <dbReference type="SAM" id="Coils"/>
    </source>
</evidence>
<dbReference type="PANTHER" id="PTHR43696:SF9">
    <property type="entry name" value="COILED-COIL DOMAIN-CONTAINING PROTEIN 157"/>
    <property type="match status" value="1"/>
</dbReference>
<proteinExistence type="predicted"/>
<dbReference type="PROSITE" id="PS50157">
    <property type="entry name" value="ZINC_FINGER_C2H2_2"/>
    <property type="match status" value="1"/>
</dbReference>
<gene>
    <name evidence="6 7" type="primary">LOC111135451</name>
</gene>
<feature type="region of interest" description="Disordered" evidence="3">
    <location>
        <begin position="644"/>
        <end position="722"/>
    </location>
</feature>
<feature type="region of interest" description="Disordered" evidence="3">
    <location>
        <begin position="430"/>
        <end position="462"/>
    </location>
</feature>
<dbReference type="AlphaFoldDB" id="A0A8B8EN06"/>
<sequence length="812" mass="92576">MAELLGGEAILESLRTDVSDIHWAISGIISRTGPVEVTSWKFPDKQCADINIEELLDLYSYSEDAEDNQVAHIALYELVIDRFVYLLQALSSLTQQILVRVGEDVTDQRTSSIGLVVKQFCNRQVQLNTVVQQTMSDIKTKSRKMVDLENNMKKMAEDLSKQSETSSQSGQSGQNGQPYHFSPHKVGSALTGFITPSKMEEIARDACTKSCQTVETAFVPCEGCHVVQKNFRNAGDVIVNMCQTQKLPSSLQKYRPLVAEVKWLSPNDVIRWSTEQAKDLGRINHHMENLMATINPLKEELENCQQKCKKLERRVANFDAEMRKERDIQTTLQKQFDVKLTEMEVEHKQTVSLVRGEMEDVKCNKESIEKQLKKYKSDLETQQRLLTELEDTKKTLVEELKEKHADTSEIEQLQRHLDGVQNRLQEVEDKLEKSTKDLSKEQARNKSAAKHNQSLQAKQDSLLTRIDDLDQENRELKDQVSELEEEKDRIEETLEKVQKKVTQYKQKLKDNQTLVDDLSAQKEELQGSIAALKSDIEQLENKLEEAVEREKLLIEYPDLHGPVNKDMQGTGDIVTDMENQVKANTVRIQVLEEQNETLRNSVSKVLSLQQGPSPPKVAWEKQEPLPLWSDENLENARHEEKVMKKDIWIPHSSHHENRNENARHDPEEGLRTKSSQGKPPKSSGSAYGTPVCDEFIVGRGSRPSSAAKRTERPASGKKMVMAPVNTTSISAYIQLKRSGKLNMEDHPKSAVPPSGREKKRSPPQRPPQSAVTDHRPHSDHHYQRNEMFSCTQCDKMYSRARDLEIHKSYCTG</sequence>
<dbReference type="Proteomes" id="UP000694844">
    <property type="component" value="Chromosome 5"/>
</dbReference>
<accession>A0A8B8EN06</accession>
<feature type="compositionally biased region" description="Polar residues" evidence="3">
    <location>
        <begin position="450"/>
        <end position="462"/>
    </location>
</feature>
<dbReference type="RefSeq" id="XP_022341248.1">
    <property type="nucleotide sequence ID" value="XM_022485540.1"/>
</dbReference>
<dbReference type="PANTHER" id="PTHR43696">
    <property type="entry name" value="COILED-COIL DOMAIN-CONTAINING PROTEIN 157"/>
    <property type="match status" value="1"/>
</dbReference>
<dbReference type="SUPFAM" id="SSF57997">
    <property type="entry name" value="Tropomyosin"/>
    <property type="match status" value="1"/>
</dbReference>
<dbReference type="InterPro" id="IPR013087">
    <property type="entry name" value="Znf_C2H2_type"/>
</dbReference>
<evidence type="ECO:0000259" key="4">
    <source>
        <dbReference type="PROSITE" id="PS50157"/>
    </source>
</evidence>
<evidence type="ECO:0000256" key="3">
    <source>
        <dbReference type="SAM" id="MobiDB-lite"/>
    </source>
</evidence>
<reference evidence="6 7" key="1">
    <citation type="submission" date="2025-04" db="UniProtKB">
        <authorList>
            <consortium name="RefSeq"/>
        </authorList>
    </citation>
    <scope>IDENTIFICATION</scope>
    <source>
        <tissue evidence="6 7">Whole sample</tissue>
    </source>
</reference>
<keyword evidence="1" id="KW-0863">Zinc-finger</keyword>
<feature type="compositionally biased region" description="Basic and acidic residues" evidence="3">
    <location>
        <begin position="772"/>
        <end position="783"/>
    </location>
</feature>
<feature type="compositionally biased region" description="Low complexity" evidence="3">
    <location>
        <begin position="673"/>
        <end position="685"/>
    </location>
</feature>
<keyword evidence="1" id="KW-0862">Zinc</keyword>
<feature type="compositionally biased region" description="Low complexity" evidence="3">
    <location>
        <begin position="162"/>
        <end position="177"/>
    </location>
</feature>
<dbReference type="OrthoDB" id="10051906at2759"/>
<feature type="coiled-coil region" evidence="2">
    <location>
        <begin position="287"/>
        <end position="328"/>
    </location>
</feature>
<dbReference type="GO" id="GO:0008270">
    <property type="term" value="F:zinc ion binding"/>
    <property type="evidence" value="ECO:0007669"/>
    <property type="project" value="UniProtKB-KW"/>
</dbReference>
<dbReference type="RefSeq" id="XP_022341249.1">
    <property type="nucleotide sequence ID" value="XM_022485541.1"/>
</dbReference>
<keyword evidence="2" id="KW-0175">Coiled coil</keyword>
<name>A0A8B8EN06_CRAVI</name>
<evidence type="ECO:0000313" key="6">
    <source>
        <dbReference type="RefSeq" id="XP_022341248.1"/>
    </source>
</evidence>